<evidence type="ECO:0000313" key="2">
    <source>
        <dbReference type="Proteomes" id="UP001057375"/>
    </source>
</evidence>
<reference evidence="1" key="1">
    <citation type="submission" date="2022-03" db="EMBL/GenBank/DDBJ databases">
        <title>Draft genome sequence of Aduncisulcus paluster, a free-living microaerophilic Fornicata.</title>
        <authorList>
            <person name="Yuyama I."/>
            <person name="Kume K."/>
            <person name="Tamura T."/>
            <person name="Inagaki Y."/>
            <person name="Hashimoto T."/>
        </authorList>
    </citation>
    <scope>NUCLEOTIDE SEQUENCE</scope>
    <source>
        <strain evidence="1">NY0171</strain>
    </source>
</reference>
<protein>
    <submittedName>
        <fullName evidence="1">Uncharacterized protein</fullName>
    </submittedName>
</protein>
<accession>A0ABQ5KW79</accession>
<organism evidence="1 2">
    <name type="scientific">Aduncisulcus paluster</name>
    <dbReference type="NCBI Taxonomy" id="2918883"/>
    <lineage>
        <taxon>Eukaryota</taxon>
        <taxon>Metamonada</taxon>
        <taxon>Carpediemonas-like organisms</taxon>
        <taxon>Aduncisulcus</taxon>
    </lineage>
</organism>
<evidence type="ECO:0000313" key="1">
    <source>
        <dbReference type="EMBL" id="GKT36261.1"/>
    </source>
</evidence>
<gene>
    <name evidence="1" type="ORF">ADUPG1_009260</name>
</gene>
<dbReference type="Proteomes" id="UP001057375">
    <property type="component" value="Unassembled WGS sequence"/>
</dbReference>
<sequence length="158" mass="18385">MRDHPMLTTLKKDIKRFHFCKLSEFADRVSGKRKRKAVTLQQRSRIGVCELQSDEPKGELKEEETADTKEISIISPISGNLYEVNKGLEEDFHSYVSRPLSTIHLCIIKPRPDLFTALRRFIMGEDIRDDDWALIQKFTLVTSESKLKKYPKVSEDEE</sequence>
<proteinExistence type="predicted"/>
<name>A0ABQ5KW79_9EUKA</name>
<keyword evidence="2" id="KW-1185">Reference proteome</keyword>
<comment type="caution">
    <text evidence="1">The sequence shown here is derived from an EMBL/GenBank/DDBJ whole genome shotgun (WGS) entry which is preliminary data.</text>
</comment>
<dbReference type="EMBL" id="BQXS01011177">
    <property type="protein sequence ID" value="GKT36261.1"/>
    <property type="molecule type" value="Genomic_DNA"/>
</dbReference>